<keyword evidence="1" id="KW-0812">Transmembrane</keyword>
<protein>
    <submittedName>
        <fullName evidence="2">PepSY domain-containing protein</fullName>
    </submittedName>
</protein>
<dbReference type="PANTHER" id="PTHR34219:SF1">
    <property type="entry name" value="PEPSY DOMAIN-CONTAINING PROTEIN"/>
    <property type="match status" value="1"/>
</dbReference>
<evidence type="ECO:0000313" key="2">
    <source>
        <dbReference type="EMBL" id="AUH63227.1"/>
    </source>
</evidence>
<gene>
    <name evidence="2" type="ORF">CX676_02860</name>
</gene>
<reference evidence="2 3" key="1">
    <citation type="journal article" date="2013" name="Antonie Van Leeuwenhoek">
        <title>Paracoccus zhejiangensis sp. nov., isolated from activated sludge in wastewater-treatment system.</title>
        <authorList>
            <person name="Wu Z.G."/>
            <person name="Zhang D.F."/>
            <person name="Liu Y.L."/>
            <person name="Wang F."/>
            <person name="Jiang X."/>
            <person name="Li C."/>
            <person name="Li S.P."/>
            <person name="Hong Q."/>
            <person name="Li W.J."/>
        </authorList>
    </citation>
    <scope>NUCLEOTIDE SEQUENCE [LARGE SCALE GENOMIC DNA]</scope>
    <source>
        <strain evidence="2 3">J6</strain>
    </source>
</reference>
<dbReference type="RefSeq" id="WP_101751269.1">
    <property type="nucleotide sequence ID" value="NZ_CP025430.1"/>
</dbReference>
<sequence length="488" mass="52429">MTDIPRGTAVPKAEPAASNTYFIAWRWHFYAGLYVIPFLTMLALTGLMMLWVSWSSGIGSERLAVTPSGDLLPASTLQATAEAAVPGATAFHYLEPLAADRVAIVAVAADGVKTGVALDPYSGEVLRSFDWQAGWYDWLSVIHGTLMLGVTGDRMIEIAASLGLIMIATGIYLHWPRGQSGWRGALVPRLSARGRSWWKSLHGVLGFWVSALLVVFLVSGLSWSGVWGEKFVQAWNTFPAEKYAPPPSEAVAVAAGEATHDMAMHEMPMSDDVHAKMNHGAEKEVPWTLEQAPMPASGSLAGTAAIDGAPDLDSVVGFARALGFDGRFQVALPDGPEGVWTVSHDSASNDGPGAGSDRTLHLDRYTGNVLADIRYADYSPYAKAMAWGVAFHEGDLGVWNLVLNTLFCLSVVFLTVSGLVMWWKRRPDRAGRLAAPPRSPERSLWKGAAVLVVILSALFPLAGAAIVAAWLLDLTLLRLMPGLKRAVS</sequence>
<organism evidence="2 3">
    <name type="scientific">Paracoccus zhejiangensis</name>
    <dbReference type="NCBI Taxonomy" id="1077935"/>
    <lineage>
        <taxon>Bacteria</taxon>
        <taxon>Pseudomonadati</taxon>
        <taxon>Pseudomonadota</taxon>
        <taxon>Alphaproteobacteria</taxon>
        <taxon>Rhodobacterales</taxon>
        <taxon>Paracoccaceae</taxon>
        <taxon>Paracoccus</taxon>
    </lineage>
</organism>
<keyword evidence="1" id="KW-1133">Transmembrane helix</keyword>
<evidence type="ECO:0000313" key="3">
    <source>
        <dbReference type="Proteomes" id="UP000234530"/>
    </source>
</evidence>
<name>A0A2H5EVB3_9RHOB</name>
<feature type="transmembrane region" description="Helical" evidence="1">
    <location>
        <begin position="401"/>
        <end position="423"/>
    </location>
</feature>
<dbReference type="KEGG" id="pzh:CX676_02860"/>
<keyword evidence="1" id="KW-0472">Membrane</keyword>
<dbReference type="InterPro" id="IPR005625">
    <property type="entry name" value="PepSY-ass_TM"/>
</dbReference>
<evidence type="ECO:0000256" key="1">
    <source>
        <dbReference type="SAM" id="Phobius"/>
    </source>
</evidence>
<feature type="transmembrane region" description="Helical" evidence="1">
    <location>
        <begin position="196"/>
        <end position="218"/>
    </location>
</feature>
<dbReference type="PANTHER" id="PTHR34219">
    <property type="entry name" value="IRON-REGULATED INNER MEMBRANE PROTEIN-RELATED"/>
    <property type="match status" value="1"/>
</dbReference>
<dbReference type="AlphaFoldDB" id="A0A2H5EVB3"/>
<dbReference type="OrthoDB" id="9791166at2"/>
<proteinExistence type="predicted"/>
<feature type="transmembrane region" description="Helical" evidence="1">
    <location>
        <begin position="27"/>
        <end position="52"/>
    </location>
</feature>
<dbReference type="EMBL" id="CP025430">
    <property type="protein sequence ID" value="AUH63227.1"/>
    <property type="molecule type" value="Genomic_DNA"/>
</dbReference>
<feature type="transmembrane region" description="Helical" evidence="1">
    <location>
        <begin position="444"/>
        <end position="472"/>
    </location>
</feature>
<dbReference type="Proteomes" id="UP000234530">
    <property type="component" value="Chromosome"/>
</dbReference>
<keyword evidence="3" id="KW-1185">Reference proteome</keyword>
<accession>A0A2H5EVB3</accession>
<feature type="transmembrane region" description="Helical" evidence="1">
    <location>
        <begin position="158"/>
        <end position="175"/>
    </location>
</feature>
<dbReference type="Pfam" id="PF03929">
    <property type="entry name" value="PepSY_TM"/>
    <property type="match status" value="1"/>
</dbReference>